<dbReference type="EMBL" id="JARAWJ010000039">
    <property type="protein sequence ID" value="MDX3042537.1"/>
    <property type="molecule type" value="Genomic_DNA"/>
</dbReference>
<evidence type="ECO:0000313" key="2">
    <source>
        <dbReference type="EMBL" id="MDX3042537.1"/>
    </source>
</evidence>
<proteinExistence type="predicted"/>
<dbReference type="RefSeq" id="WP_193382964.1">
    <property type="nucleotide sequence ID" value="NZ_JABXWI010000031.1"/>
</dbReference>
<dbReference type="Proteomes" id="UP001282474">
    <property type="component" value="Unassembled WGS sequence"/>
</dbReference>
<reference evidence="2 3" key="1">
    <citation type="journal article" date="2023" name="Microb. Genom.">
        <title>Mesoterricola silvestris gen. nov., sp. nov., Mesoterricola sediminis sp. nov., Geothrix oryzae sp. nov., Geothrix edaphica sp. nov., Geothrix rubra sp. nov., and Geothrix limicola sp. nov., six novel members of Acidobacteriota isolated from soils.</title>
        <authorList>
            <person name="Weisberg A.J."/>
            <person name="Pearce E."/>
            <person name="Kramer C.G."/>
            <person name="Chang J.H."/>
            <person name="Clarke C.R."/>
        </authorList>
    </citation>
    <scope>NUCLEOTIDE SEQUENCE [LARGE SCALE GENOMIC DNA]</scope>
    <source>
        <strain evidence="2 3">NE20-4-1</strain>
    </source>
</reference>
<evidence type="ECO:0000313" key="3">
    <source>
        <dbReference type="Proteomes" id="UP001282474"/>
    </source>
</evidence>
<evidence type="ECO:0000256" key="1">
    <source>
        <dbReference type="SAM" id="MobiDB-lite"/>
    </source>
</evidence>
<keyword evidence="3" id="KW-1185">Reference proteome</keyword>
<feature type="region of interest" description="Disordered" evidence="1">
    <location>
        <begin position="27"/>
        <end position="73"/>
    </location>
</feature>
<protein>
    <recommendedName>
        <fullName evidence="4">Lipoprotein</fullName>
    </recommendedName>
</protein>
<accession>A0ABU4N134</accession>
<name>A0ABU4N134_9ACTN</name>
<feature type="compositionally biased region" description="Pro residues" evidence="1">
    <location>
        <begin position="56"/>
        <end position="65"/>
    </location>
</feature>
<evidence type="ECO:0008006" key="4">
    <source>
        <dbReference type="Google" id="ProtNLM"/>
    </source>
</evidence>
<dbReference type="PROSITE" id="PS51257">
    <property type="entry name" value="PROKAR_LIPOPROTEIN"/>
    <property type="match status" value="1"/>
</dbReference>
<organism evidence="2 3">
    <name type="scientific">Streptomyces caniscabiei</name>
    <dbReference type="NCBI Taxonomy" id="2746961"/>
    <lineage>
        <taxon>Bacteria</taxon>
        <taxon>Bacillati</taxon>
        <taxon>Actinomycetota</taxon>
        <taxon>Actinomycetes</taxon>
        <taxon>Kitasatosporales</taxon>
        <taxon>Streptomycetaceae</taxon>
        <taxon>Streptomyces</taxon>
    </lineage>
</organism>
<gene>
    <name evidence="2" type="ORF">PV383_35950</name>
</gene>
<sequence length="234" mass="24773">MKRVRGVGVAAGGVLAVVVMVGGCSSADGDGSGRAESESAGARATASVPVEEVPEEPAPTYPPGPEGDIDRKADAKGWTHDSIYGSASEFVDDICVSLPDEGKSGVPRAQWLDEGGYLLGDGAAVLTFGVPKLCPKWTKTVKAAVSGDYERAVKAGDWEVVADPAPYDPEEDVQQIRPGTYRAVGRFEDCYWERTSKDGEIVANQFVTQARELTVTLQAGELFRNDCGVFTRVG</sequence>
<comment type="caution">
    <text evidence="2">The sequence shown here is derived from an EMBL/GenBank/DDBJ whole genome shotgun (WGS) entry which is preliminary data.</text>
</comment>